<proteinExistence type="predicted"/>
<dbReference type="AlphaFoldDB" id="A0A819NY46"/>
<name>A0A819NY46_9BILA</name>
<dbReference type="EMBL" id="CAJOBD010004671">
    <property type="protein sequence ID" value="CAF4004042.1"/>
    <property type="molecule type" value="Genomic_DNA"/>
</dbReference>
<accession>A0A819NY46</accession>
<gene>
    <name evidence="1" type="ORF">JBS370_LOCUS26447</name>
</gene>
<reference evidence="1" key="1">
    <citation type="submission" date="2021-02" db="EMBL/GenBank/DDBJ databases">
        <authorList>
            <person name="Nowell W R."/>
        </authorList>
    </citation>
    <scope>NUCLEOTIDE SEQUENCE</scope>
</reference>
<comment type="caution">
    <text evidence="1">The sequence shown here is derived from an EMBL/GenBank/DDBJ whole genome shotgun (WGS) entry which is preliminary data.</text>
</comment>
<protein>
    <submittedName>
        <fullName evidence="1">Uncharacterized protein</fullName>
    </submittedName>
</protein>
<organism evidence="1 2">
    <name type="scientific">Rotaria sordida</name>
    <dbReference type="NCBI Taxonomy" id="392033"/>
    <lineage>
        <taxon>Eukaryota</taxon>
        <taxon>Metazoa</taxon>
        <taxon>Spiralia</taxon>
        <taxon>Gnathifera</taxon>
        <taxon>Rotifera</taxon>
        <taxon>Eurotatoria</taxon>
        <taxon>Bdelloidea</taxon>
        <taxon>Philodinida</taxon>
        <taxon>Philodinidae</taxon>
        <taxon>Rotaria</taxon>
    </lineage>
</organism>
<feature type="non-terminal residue" evidence="1">
    <location>
        <position position="1"/>
    </location>
</feature>
<evidence type="ECO:0000313" key="2">
    <source>
        <dbReference type="Proteomes" id="UP000663836"/>
    </source>
</evidence>
<evidence type="ECO:0000313" key="1">
    <source>
        <dbReference type="EMBL" id="CAF4004042.1"/>
    </source>
</evidence>
<sequence length="54" mass="6042">RPPILNKQKVNQLITKVVRCNNCVSSTIEKPFVIVTNSSSYAARYDMITAIVCN</sequence>
<dbReference type="Proteomes" id="UP000663836">
    <property type="component" value="Unassembled WGS sequence"/>
</dbReference>